<feature type="modified residue" description="4-aspartylphosphate" evidence="6">
    <location>
        <position position="54"/>
    </location>
</feature>
<protein>
    <submittedName>
        <fullName evidence="10">Response regulator</fullName>
    </submittedName>
</protein>
<feature type="domain" description="OmpR/PhoB-type" evidence="9">
    <location>
        <begin position="136"/>
        <end position="237"/>
    </location>
</feature>
<dbReference type="InterPro" id="IPR011006">
    <property type="entry name" value="CheY-like_superfamily"/>
</dbReference>
<dbReference type="PROSITE" id="PS50110">
    <property type="entry name" value="RESPONSE_REGULATORY"/>
    <property type="match status" value="1"/>
</dbReference>
<dbReference type="SUPFAM" id="SSF46894">
    <property type="entry name" value="C-terminal effector domain of the bipartite response regulators"/>
    <property type="match status" value="1"/>
</dbReference>
<dbReference type="SUPFAM" id="SSF52172">
    <property type="entry name" value="CheY-like"/>
    <property type="match status" value="1"/>
</dbReference>
<comment type="caution">
    <text evidence="10">The sequence shown here is derived from an EMBL/GenBank/DDBJ whole genome shotgun (WGS) entry which is preliminary data.</text>
</comment>
<dbReference type="InterPro" id="IPR001789">
    <property type="entry name" value="Sig_transdc_resp-reg_receiver"/>
</dbReference>
<dbReference type="InterPro" id="IPR011990">
    <property type="entry name" value="TPR-like_helical_dom_sf"/>
</dbReference>
<evidence type="ECO:0000256" key="3">
    <source>
        <dbReference type="ARBA" id="ARBA00023015"/>
    </source>
</evidence>
<dbReference type="Gene3D" id="1.10.10.10">
    <property type="entry name" value="Winged helix-like DNA-binding domain superfamily/Winged helix DNA-binding domain"/>
    <property type="match status" value="1"/>
</dbReference>
<gene>
    <name evidence="10" type="ORF">Q5Y73_14280</name>
</gene>
<dbReference type="PROSITE" id="PS51755">
    <property type="entry name" value="OMPR_PHOB"/>
    <property type="match status" value="1"/>
</dbReference>
<evidence type="ECO:0000259" key="9">
    <source>
        <dbReference type="PROSITE" id="PS51755"/>
    </source>
</evidence>
<feature type="domain" description="Response regulatory" evidence="8">
    <location>
        <begin position="3"/>
        <end position="117"/>
    </location>
</feature>
<dbReference type="Pfam" id="PF00072">
    <property type="entry name" value="Response_reg"/>
    <property type="match status" value="1"/>
</dbReference>
<dbReference type="PANTHER" id="PTHR35807">
    <property type="entry name" value="TRANSCRIPTIONAL REGULATOR REDD-RELATED"/>
    <property type="match status" value="1"/>
</dbReference>
<accession>A0ABT9J0X6</accession>
<dbReference type="PANTHER" id="PTHR35807:SF2">
    <property type="entry name" value="TRANSCRIPTIONAL ACTIVATOR DOMAIN"/>
    <property type="match status" value="1"/>
</dbReference>
<dbReference type="SMART" id="SM01043">
    <property type="entry name" value="BTAD"/>
    <property type="match status" value="1"/>
</dbReference>
<evidence type="ECO:0000259" key="8">
    <source>
        <dbReference type="PROSITE" id="PS50110"/>
    </source>
</evidence>
<keyword evidence="3" id="KW-0805">Transcription regulation</keyword>
<keyword evidence="6" id="KW-0597">Phosphoprotein</keyword>
<evidence type="ECO:0000256" key="6">
    <source>
        <dbReference type="PROSITE-ProRule" id="PRU00169"/>
    </source>
</evidence>
<evidence type="ECO:0000256" key="4">
    <source>
        <dbReference type="ARBA" id="ARBA00023125"/>
    </source>
</evidence>
<dbReference type="InterPro" id="IPR001867">
    <property type="entry name" value="OmpR/PhoB-type_DNA-bd"/>
</dbReference>
<name>A0ABT9J0X6_9BACL</name>
<organism evidence="10 11">
    <name type="scientific">Chengkuizengella axinellae</name>
    <dbReference type="NCBI Taxonomy" id="3064388"/>
    <lineage>
        <taxon>Bacteria</taxon>
        <taxon>Bacillati</taxon>
        <taxon>Bacillota</taxon>
        <taxon>Bacilli</taxon>
        <taxon>Bacillales</taxon>
        <taxon>Paenibacillaceae</taxon>
        <taxon>Chengkuizengella</taxon>
    </lineage>
</organism>
<feature type="DNA-binding region" description="OmpR/PhoB-type" evidence="7">
    <location>
        <begin position="136"/>
        <end position="237"/>
    </location>
</feature>
<dbReference type="InterPro" id="IPR005158">
    <property type="entry name" value="BTAD"/>
</dbReference>
<dbReference type="Gene3D" id="1.25.40.10">
    <property type="entry name" value="Tetratricopeptide repeat domain"/>
    <property type="match status" value="1"/>
</dbReference>
<evidence type="ECO:0000256" key="2">
    <source>
        <dbReference type="ARBA" id="ARBA00023012"/>
    </source>
</evidence>
<reference evidence="10 11" key="1">
    <citation type="submission" date="2023-08" db="EMBL/GenBank/DDBJ databases">
        <authorList>
            <person name="Park J.-S."/>
        </authorList>
    </citation>
    <scope>NUCLEOTIDE SEQUENCE [LARGE SCALE GENOMIC DNA]</scope>
    <source>
        <strain evidence="10 11">2205SS18-9</strain>
    </source>
</reference>
<evidence type="ECO:0000256" key="7">
    <source>
        <dbReference type="PROSITE-ProRule" id="PRU01091"/>
    </source>
</evidence>
<evidence type="ECO:0000313" key="10">
    <source>
        <dbReference type="EMBL" id="MDP5275281.1"/>
    </source>
</evidence>
<dbReference type="Proteomes" id="UP001231941">
    <property type="component" value="Unassembled WGS sequence"/>
</dbReference>
<sequence length="383" mass="44512">MIKAFLIDDEEHALSLLELFLNDISGVEVVGKMTNPAQALEMIKQNQPHVIFLDIEMPLMNGIEFAELLHNEQTNIEIVFATAYDQYAISAFEYGAMDYILKPLEKGRLQKTVERMKKKVVDTNKCAIEKTAASRLEEVVTPKIHVQTFGEFEVFIEGYGKYKWRTAKEKELFAFLTLHAQHGVHRDVIIEALWGDEHFTKAKVYLHTCISYIRKNLKQFGITDIILFKEQKYYINANYLQSDYLDFVKAIDLVDASTETTQEIEKLLTISNDKILLDGNDYFWAEKERESLNKKSLELRLALAKMYKKNEQYQQAAEVLNELIHLNSYNEEGYRLLMTCYLKMGNHDKVLSVYKKLVKKLDELEISPSELTKQILNQLNINL</sequence>
<dbReference type="InterPro" id="IPR016032">
    <property type="entry name" value="Sig_transdc_resp-reg_C-effctor"/>
</dbReference>
<keyword evidence="2" id="KW-0902">Two-component regulatory system</keyword>
<dbReference type="Pfam" id="PF00486">
    <property type="entry name" value="Trans_reg_C"/>
    <property type="match status" value="1"/>
</dbReference>
<evidence type="ECO:0000256" key="5">
    <source>
        <dbReference type="ARBA" id="ARBA00023163"/>
    </source>
</evidence>
<dbReference type="SUPFAM" id="SSF48452">
    <property type="entry name" value="TPR-like"/>
    <property type="match status" value="1"/>
</dbReference>
<evidence type="ECO:0000313" key="11">
    <source>
        <dbReference type="Proteomes" id="UP001231941"/>
    </source>
</evidence>
<keyword evidence="4 7" id="KW-0238">DNA-binding</keyword>
<dbReference type="Gene3D" id="3.40.50.2300">
    <property type="match status" value="1"/>
</dbReference>
<dbReference type="RefSeq" id="WP_305992593.1">
    <property type="nucleotide sequence ID" value="NZ_JAVAMP010000007.1"/>
</dbReference>
<proteinExistence type="inferred from homology"/>
<dbReference type="InterPro" id="IPR036388">
    <property type="entry name" value="WH-like_DNA-bd_sf"/>
</dbReference>
<comment type="similarity">
    <text evidence="1">Belongs to the AfsR/DnrI/RedD regulatory family.</text>
</comment>
<keyword evidence="5" id="KW-0804">Transcription</keyword>
<keyword evidence="11" id="KW-1185">Reference proteome</keyword>
<dbReference type="Pfam" id="PF03704">
    <property type="entry name" value="BTAD"/>
    <property type="match status" value="1"/>
</dbReference>
<evidence type="ECO:0000256" key="1">
    <source>
        <dbReference type="ARBA" id="ARBA00005820"/>
    </source>
</evidence>
<dbReference type="SMART" id="SM00448">
    <property type="entry name" value="REC"/>
    <property type="match status" value="1"/>
</dbReference>
<dbReference type="InterPro" id="IPR051677">
    <property type="entry name" value="AfsR-DnrI-RedD_regulator"/>
</dbReference>
<dbReference type="EMBL" id="JAVAMP010000007">
    <property type="protein sequence ID" value="MDP5275281.1"/>
    <property type="molecule type" value="Genomic_DNA"/>
</dbReference>